<dbReference type="InterPro" id="IPR035965">
    <property type="entry name" value="PAS-like_dom_sf"/>
</dbReference>
<gene>
    <name evidence="9" type="ORF">V0288_20450</name>
</gene>
<dbReference type="Proteomes" id="UP001328733">
    <property type="component" value="Unassembled WGS sequence"/>
</dbReference>
<dbReference type="CDD" id="cd00130">
    <property type="entry name" value="PAS"/>
    <property type="match status" value="1"/>
</dbReference>
<dbReference type="GO" id="GO:0000155">
    <property type="term" value="F:phosphorelay sensor kinase activity"/>
    <property type="evidence" value="ECO:0007669"/>
    <property type="project" value="InterPro"/>
</dbReference>
<dbReference type="InterPro" id="IPR000700">
    <property type="entry name" value="PAS-assoc_C"/>
</dbReference>
<evidence type="ECO:0000259" key="7">
    <source>
        <dbReference type="PROSITE" id="PS50112"/>
    </source>
</evidence>
<dbReference type="InterPro" id="IPR029016">
    <property type="entry name" value="GAF-like_dom_sf"/>
</dbReference>
<feature type="domain" description="PAC" evidence="8">
    <location>
        <begin position="290"/>
        <end position="343"/>
    </location>
</feature>
<accession>A0AAW9QVX0</accession>
<dbReference type="InterPro" id="IPR052162">
    <property type="entry name" value="Sensor_kinase/Photoreceptor"/>
</dbReference>
<organism evidence="9 10">
    <name type="scientific">Pannus brasiliensis CCIBt3594</name>
    <dbReference type="NCBI Taxonomy" id="1427578"/>
    <lineage>
        <taxon>Bacteria</taxon>
        <taxon>Bacillati</taxon>
        <taxon>Cyanobacteriota</taxon>
        <taxon>Cyanophyceae</taxon>
        <taxon>Oscillatoriophycideae</taxon>
        <taxon>Chroococcales</taxon>
        <taxon>Microcystaceae</taxon>
        <taxon>Pannus</taxon>
    </lineage>
</organism>
<dbReference type="RefSeq" id="WP_332866994.1">
    <property type="nucleotide sequence ID" value="NZ_JBAFSM010000050.1"/>
</dbReference>
<protein>
    <recommendedName>
        <fullName evidence="2">histidine kinase</fullName>
        <ecNumber evidence="2">2.7.13.3</ecNumber>
    </recommendedName>
</protein>
<evidence type="ECO:0000313" key="10">
    <source>
        <dbReference type="Proteomes" id="UP001328733"/>
    </source>
</evidence>
<dbReference type="EMBL" id="JBAFSM010000050">
    <property type="protein sequence ID" value="MEG3439510.1"/>
    <property type="molecule type" value="Genomic_DNA"/>
</dbReference>
<dbReference type="SMART" id="SM00091">
    <property type="entry name" value="PAS"/>
    <property type="match status" value="2"/>
</dbReference>
<dbReference type="SMART" id="SM00388">
    <property type="entry name" value="HisKA"/>
    <property type="match status" value="1"/>
</dbReference>
<dbReference type="InterPro" id="IPR003661">
    <property type="entry name" value="HisK_dim/P_dom"/>
</dbReference>
<evidence type="ECO:0000256" key="1">
    <source>
        <dbReference type="ARBA" id="ARBA00000085"/>
    </source>
</evidence>
<keyword evidence="6" id="KW-0175">Coiled coil</keyword>
<dbReference type="Gene3D" id="2.10.70.100">
    <property type="match status" value="1"/>
</dbReference>
<dbReference type="SMART" id="SM00086">
    <property type="entry name" value="PAC"/>
    <property type="match status" value="1"/>
</dbReference>
<dbReference type="CDD" id="cd00082">
    <property type="entry name" value="HisKA"/>
    <property type="match status" value="1"/>
</dbReference>
<dbReference type="InterPro" id="IPR013656">
    <property type="entry name" value="PAS_4"/>
</dbReference>
<evidence type="ECO:0000256" key="6">
    <source>
        <dbReference type="SAM" id="Coils"/>
    </source>
</evidence>
<feature type="domain" description="PAS" evidence="7">
    <location>
        <begin position="344"/>
        <end position="417"/>
    </location>
</feature>
<dbReference type="InterPro" id="IPR001610">
    <property type="entry name" value="PAC"/>
</dbReference>
<evidence type="ECO:0000256" key="4">
    <source>
        <dbReference type="ARBA" id="ARBA00022679"/>
    </source>
</evidence>
<feature type="domain" description="PAC" evidence="8">
    <location>
        <begin position="419"/>
        <end position="471"/>
    </location>
</feature>
<dbReference type="Pfam" id="PF08447">
    <property type="entry name" value="PAS_3"/>
    <property type="match status" value="1"/>
</dbReference>
<comment type="caution">
    <text evidence="9">The sequence shown here is derived from an EMBL/GenBank/DDBJ whole genome shotgun (WGS) entry which is preliminary data.</text>
</comment>
<keyword evidence="3" id="KW-0597">Phosphoprotein</keyword>
<name>A0AAW9QVX0_9CHRO</name>
<dbReference type="InterPro" id="IPR013655">
    <property type="entry name" value="PAS_fold_3"/>
</dbReference>
<evidence type="ECO:0000256" key="2">
    <source>
        <dbReference type="ARBA" id="ARBA00012438"/>
    </source>
</evidence>
<dbReference type="InterPro" id="IPR036097">
    <property type="entry name" value="HisK_dim/P_sf"/>
</dbReference>
<dbReference type="InterPro" id="IPR000014">
    <property type="entry name" value="PAS"/>
</dbReference>
<dbReference type="PROSITE" id="PS50113">
    <property type="entry name" value="PAC"/>
    <property type="match status" value="2"/>
</dbReference>
<dbReference type="PANTHER" id="PTHR43304:SF1">
    <property type="entry name" value="PAC DOMAIN-CONTAINING PROTEIN"/>
    <property type="match status" value="1"/>
</dbReference>
<dbReference type="Pfam" id="PF08448">
    <property type="entry name" value="PAS_4"/>
    <property type="match status" value="1"/>
</dbReference>
<evidence type="ECO:0000256" key="3">
    <source>
        <dbReference type="ARBA" id="ARBA00022553"/>
    </source>
</evidence>
<dbReference type="SUPFAM" id="SSF55781">
    <property type="entry name" value="GAF domain-like"/>
    <property type="match status" value="1"/>
</dbReference>
<keyword evidence="5" id="KW-0418">Kinase</keyword>
<evidence type="ECO:0000313" key="9">
    <source>
        <dbReference type="EMBL" id="MEG3439510.1"/>
    </source>
</evidence>
<dbReference type="NCBIfam" id="TIGR00229">
    <property type="entry name" value="sensory_box"/>
    <property type="match status" value="2"/>
</dbReference>
<comment type="catalytic activity">
    <reaction evidence="1">
        <text>ATP + protein L-histidine = ADP + protein N-phospho-L-histidine.</text>
        <dbReference type="EC" id="2.7.13.3"/>
    </reaction>
</comment>
<dbReference type="SUPFAM" id="SSF55785">
    <property type="entry name" value="PYP-like sensor domain (PAS domain)"/>
    <property type="match status" value="2"/>
</dbReference>
<dbReference type="Gene3D" id="3.30.450.20">
    <property type="entry name" value="PAS domain"/>
    <property type="match status" value="2"/>
</dbReference>
<reference evidence="9 10" key="1">
    <citation type="submission" date="2024-01" db="EMBL/GenBank/DDBJ databases">
        <title>Genomic insights into the taxonomy and metabolism of the cyanobacterium Pannus brasiliensis CCIBt3594.</title>
        <authorList>
            <person name="Machado M."/>
            <person name="Botero N.B."/>
            <person name="Andreote A.P.D."/>
            <person name="Feitosa A.M.T."/>
            <person name="Popin R."/>
            <person name="Sivonen K."/>
            <person name="Fiore M.F."/>
        </authorList>
    </citation>
    <scope>NUCLEOTIDE SEQUENCE [LARGE SCALE GENOMIC DNA]</scope>
    <source>
        <strain evidence="9 10">CCIBt3594</strain>
    </source>
</reference>
<dbReference type="PANTHER" id="PTHR43304">
    <property type="entry name" value="PHYTOCHROME-LIKE PROTEIN CPH1"/>
    <property type="match status" value="1"/>
</dbReference>
<evidence type="ECO:0000259" key="8">
    <source>
        <dbReference type="PROSITE" id="PS50113"/>
    </source>
</evidence>
<dbReference type="SUPFAM" id="SSF47384">
    <property type="entry name" value="Homodimeric domain of signal transducing histidine kinase"/>
    <property type="match status" value="1"/>
</dbReference>
<dbReference type="EC" id="2.7.13.3" evidence="2"/>
<evidence type="ECO:0000256" key="5">
    <source>
        <dbReference type="ARBA" id="ARBA00022777"/>
    </source>
</evidence>
<dbReference type="AlphaFoldDB" id="A0AAW9QVX0"/>
<dbReference type="Gene3D" id="3.30.450.40">
    <property type="match status" value="1"/>
</dbReference>
<sequence>MKPSERTRGEQRLRALLELTDRTDTAKTVASACHLVAESLSSLPVGIPFATIYRVSAGEQRADLAATTLDRPSAVLTPRPIDLSAGTDLWNLSSVWKTGERALVRLPEEVFEGCPPIDTGSRVFGALVVPIFGGGRERAPLGFLILGTSSRTERDAEEREFRELLIERIARAIANADEREKMSRQLERARQEIARYERERERVEADPRESQVRLQEQLAEIEALYQTAPIGLAVLDTGLHFVRINERLAEINGLSVPAHIGRTVRELLPDLADTAEAIPRPILETGEPRLNVELRGETPARPGEQRISLESFLPLKQGDRVIGISAVCEEITERRRAEEALRESEERFRQMAETISDVFWMMDLDRERVLYISPAFDRIWGRPREELYRRWGAGFAYIHPDDRQQVADATARSPETDGFDIEYRVVRPDGAIRYLRDRGFVIAGERDRSTCLVGVAGDITDRKLAELQLRQQADELKALNEALERATDRLTERNNELDRFVYTVSHDLKAPLRAIANLSEWIAEDLEGQLSGDSLHQLELLRGRVARMNALIDGLLAYSRIGRTEVATEKVCVSELLGEILDSLAPPATFRISVESDLPQYFSVKD</sequence>
<feature type="coiled-coil region" evidence="6">
    <location>
        <begin position="462"/>
        <end position="496"/>
    </location>
</feature>
<feature type="coiled-coil region" evidence="6">
    <location>
        <begin position="172"/>
        <end position="206"/>
    </location>
</feature>
<dbReference type="Pfam" id="PF00512">
    <property type="entry name" value="HisKA"/>
    <property type="match status" value="1"/>
</dbReference>
<dbReference type="PROSITE" id="PS50112">
    <property type="entry name" value="PAS"/>
    <property type="match status" value="1"/>
</dbReference>
<keyword evidence="10" id="KW-1185">Reference proteome</keyword>
<proteinExistence type="predicted"/>
<keyword evidence="4" id="KW-0808">Transferase</keyword>
<dbReference type="Gene3D" id="1.10.287.130">
    <property type="match status" value="1"/>
</dbReference>